<comment type="caution">
    <text evidence="3">The sequence shown here is derived from an EMBL/GenBank/DDBJ whole genome shotgun (WGS) entry which is preliminary data.</text>
</comment>
<dbReference type="AlphaFoldDB" id="A0AA88V1J6"/>
<dbReference type="Proteomes" id="UP001188597">
    <property type="component" value="Unassembled WGS sequence"/>
</dbReference>
<dbReference type="GO" id="GO:0007076">
    <property type="term" value="P:mitotic chromosome condensation"/>
    <property type="evidence" value="ECO:0007669"/>
    <property type="project" value="InterPro"/>
</dbReference>
<protein>
    <submittedName>
        <fullName evidence="3">Uncharacterized protein</fullName>
    </submittedName>
</protein>
<dbReference type="GO" id="GO:0000779">
    <property type="term" value="C:condensed chromosome, centromeric region"/>
    <property type="evidence" value="ECO:0007669"/>
    <property type="project" value="TreeGrafter"/>
</dbReference>
<reference evidence="3" key="1">
    <citation type="submission" date="2022-12" db="EMBL/GenBank/DDBJ databases">
        <title>Draft genome assemblies for two species of Escallonia (Escalloniales).</title>
        <authorList>
            <person name="Chanderbali A."/>
            <person name="Dervinis C."/>
            <person name="Anghel I."/>
            <person name="Soltis D."/>
            <person name="Soltis P."/>
            <person name="Zapata F."/>
        </authorList>
    </citation>
    <scope>NUCLEOTIDE SEQUENCE</scope>
    <source>
        <strain evidence="3">UCBG64.0493</strain>
        <tissue evidence="3">Leaf</tissue>
    </source>
</reference>
<feature type="compositionally biased region" description="Basic residues" evidence="2">
    <location>
        <begin position="177"/>
        <end position="193"/>
    </location>
</feature>
<dbReference type="PANTHER" id="PTHR14222:SF2">
    <property type="entry name" value="CONDENSIN COMPLEX SUBUNIT 1"/>
    <property type="match status" value="1"/>
</dbReference>
<dbReference type="EMBL" id="JAVXUP010003242">
    <property type="protein sequence ID" value="KAK2999558.1"/>
    <property type="molecule type" value="Genomic_DNA"/>
</dbReference>
<evidence type="ECO:0000256" key="2">
    <source>
        <dbReference type="SAM" id="MobiDB-lite"/>
    </source>
</evidence>
<evidence type="ECO:0000313" key="3">
    <source>
        <dbReference type="EMBL" id="KAK2999558.1"/>
    </source>
</evidence>
<dbReference type="GO" id="GO:0010032">
    <property type="term" value="P:meiotic chromosome condensation"/>
    <property type="evidence" value="ECO:0007669"/>
    <property type="project" value="TreeGrafter"/>
</dbReference>
<feature type="region of interest" description="Disordered" evidence="2">
    <location>
        <begin position="169"/>
        <end position="201"/>
    </location>
</feature>
<proteinExistence type="predicted"/>
<keyword evidence="1" id="KW-0175">Coiled coil</keyword>
<sequence length="223" mass="25460">MKKLIDSFKTYEHILSEDSVMHHFRNIINKGKKFAKLELKSCIEEFEEKINTFHIEKKEQELTAKNAEVHQQRVDTFETFRGAKEAGEENAESEVVGDSSTEVLSEFCDEVSKSRAVESEEYSGVSSELTESEPGDNEVQSAQCSRYDCHGHEQVGQPQVCRRLEDLNDGKNMNPTAHHKQKTSKRLFRHKAKKTGDQTCGHGSDEFAKESLYYSHILQALVM</sequence>
<evidence type="ECO:0000256" key="1">
    <source>
        <dbReference type="SAM" id="Coils"/>
    </source>
</evidence>
<feature type="coiled-coil region" evidence="1">
    <location>
        <begin position="43"/>
        <end position="75"/>
    </location>
</feature>
<evidence type="ECO:0000313" key="4">
    <source>
        <dbReference type="Proteomes" id="UP001188597"/>
    </source>
</evidence>
<dbReference type="GO" id="GO:0042393">
    <property type="term" value="F:histone binding"/>
    <property type="evidence" value="ECO:0007669"/>
    <property type="project" value="TreeGrafter"/>
</dbReference>
<dbReference type="PANTHER" id="PTHR14222">
    <property type="entry name" value="CONDENSIN"/>
    <property type="match status" value="1"/>
</dbReference>
<organism evidence="3 4">
    <name type="scientific">Escallonia herrerae</name>
    <dbReference type="NCBI Taxonomy" id="1293975"/>
    <lineage>
        <taxon>Eukaryota</taxon>
        <taxon>Viridiplantae</taxon>
        <taxon>Streptophyta</taxon>
        <taxon>Embryophyta</taxon>
        <taxon>Tracheophyta</taxon>
        <taxon>Spermatophyta</taxon>
        <taxon>Magnoliopsida</taxon>
        <taxon>eudicotyledons</taxon>
        <taxon>Gunneridae</taxon>
        <taxon>Pentapetalae</taxon>
        <taxon>asterids</taxon>
        <taxon>campanulids</taxon>
        <taxon>Escalloniales</taxon>
        <taxon>Escalloniaceae</taxon>
        <taxon>Escallonia</taxon>
    </lineage>
</organism>
<dbReference type="GO" id="GO:0000796">
    <property type="term" value="C:condensin complex"/>
    <property type="evidence" value="ECO:0007669"/>
    <property type="project" value="TreeGrafter"/>
</dbReference>
<gene>
    <name evidence="3" type="ORF">RJ639_024693</name>
</gene>
<accession>A0AA88V1J6</accession>
<keyword evidence="4" id="KW-1185">Reference proteome</keyword>
<dbReference type="InterPro" id="IPR026971">
    <property type="entry name" value="CND1/NCAPD3"/>
</dbReference>
<name>A0AA88V1J6_9ASTE</name>